<organism evidence="1">
    <name type="scientific">marine sediment metagenome</name>
    <dbReference type="NCBI Taxonomy" id="412755"/>
    <lineage>
        <taxon>unclassified sequences</taxon>
        <taxon>metagenomes</taxon>
        <taxon>ecological metagenomes</taxon>
    </lineage>
</organism>
<gene>
    <name evidence="1" type="ORF">S01H4_57573</name>
</gene>
<sequence>MGFGCHSRSSRISTNYQGWHETLLDEADVFNKEGYKVFEDKRVYSFQGEDVHHAKGLL</sequence>
<proteinExistence type="predicted"/>
<reference evidence="1" key="1">
    <citation type="journal article" date="2014" name="Front. Microbiol.">
        <title>High frequency of phylogenetically diverse reductive dehalogenase-homologous genes in deep subseafloor sedimentary metagenomes.</title>
        <authorList>
            <person name="Kawai M."/>
            <person name="Futagami T."/>
            <person name="Toyoda A."/>
            <person name="Takaki Y."/>
            <person name="Nishi S."/>
            <person name="Hori S."/>
            <person name="Arai W."/>
            <person name="Tsubouchi T."/>
            <person name="Morono Y."/>
            <person name="Uchiyama I."/>
            <person name="Ito T."/>
            <person name="Fujiyama A."/>
            <person name="Inagaki F."/>
            <person name="Takami H."/>
        </authorList>
    </citation>
    <scope>NUCLEOTIDE SEQUENCE</scope>
    <source>
        <strain evidence="1">Expedition CK06-06</strain>
    </source>
</reference>
<dbReference type="AlphaFoldDB" id="X1EHV7"/>
<accession>X1EHV7</accession>
<dbReference type="EMBL" id="BART01033521">
    <property type="protein sequence ID" value="GAH08238.1"/>
    <property type="molecule type" value="Genomic_DNA"/>
</dbReference>
<evidence type="ECO:0000313" key="1">
    <source>
        <dbReference type="EMBL" id="GAH08238.1"/>
    </source>
</evidence>
<protein>
    <submittedName>
        <fullName evidence="1">Uncharacterized protein</fullName>
    </submittedName>
</protein>
<comment type="caution">
    <text evidence="1">The sequence shown here is derived from an EMBL/GenBank/DDBJ whole genome shotgun (WGS) entry which is preliminary data.</text>
</comment>
<feature type="non-terminal residue" evidence="1">
    <location>
        <position position="58"/>
    </location>
</feature>
<name>X1EHV7_9ZZZZ</name>